<dbReference type="Pfam" id="PF13426">
    <property type="entry name" value="PAS_9"/>
    <property type="match status" value="2"/>
</dbReference>
<organism evidence="2">
    <name type="scientific">Variovorax paradoxus</name>
    <dbReference type="NCBI Taxonomy" id="34073"/>
    <lineage>
        <taxon>Bacteria</taxon>
        <taxon>Pseudomonadati</taxon>
        <taxon>Pseudomonadota</taxon>
        <taxon>Betaproteobacteria</taxon>
        <taxon>Burkholderiales</taxon>
        <taxon>Comamonadaceae</taxon>
        <taxon>Variovorax</taxon>
    </lineage>
</organism>
<dbReference type="PANTHER" id="PTHR44757">
    <property type="entry name" value="DIGUANYLATE CYCLASE DGCP"/>
    <property type="match status" value="1"/>
</dbReference>
<dbReference type="PANTHER" id="PTHR44757:SF2">
    <property type="entry name" value="BIOFILM ARCHITECTURE MAINTENANCE PROTEIN MBAA"/>
    <property type="match status" value="1"/>
</dbReference>
<dbReference type="InterPro" id="IPR029787">
    <property type="entry name" value="Nucleotide_cyclase"/>
</dbReference>
<name>A0A679IS45_VARPD</name>
<dbReference type="InterPro" id="IPR000160">
    <property type="entry name" value="GGDEF_dom"/>
</dbReference>
<dbReference type="InterPro" id="IPR043128">
    <property type="entry name" value="Rev_trsase/Diguanyl_cyclase"/>
</dbReference>
<dbReference type="SUPFAM" id="SSF55073">
    <property type="entry name" value="Nucleotide cyclase"/>
    <property type="match status" value="1"/>
</dbReference>
<dbReference type="AlphaFoldDB" id="A0A679IS45"/>
<dbReference type="EMBL" id="LR743507">
    <property type="protein sequence ID" value="CAA2101707.1"/>
    <property type="molecule type" value="Genomic_DNA"/>
</dbReference>
<reference evidence="2" key="1">
    <citation type="submission" date="2019-12" db="EMBL/GenBank/DDBJ databases">
        <authorList>
            <person name="Cremers G."/>
        </authorList>
    </citation>
    <scope>NUCLEOTIDE SEQUENCE</scope>
    <source>
        <strain evidence="2">Vvax</strain>
    </source>
</reference>
<dbReference type="Pfam" id="PF00990">
    <property type="entry name" value="GGDEF"/>
    <property type="match status" value="1"/>
</dbReference>
<protein>
    <submittedName>
        <fullName evidence="2">Putative signaling protein</fullName>
    </submittedName>
</protein>
<dbReference type="NCBIfam" id="TIGR00254">
    <property type="entry name" value="GGDEF"/>
    <property type="match status" value="1"/>
</dbReference>
<dbReference type="CDD" id="cd00130">
    <property type="entry name" value="PAS"/>
    <property type="match status" value="1"/>
</dbReference>
<accession>A0A679IS45</accession>
<feature type="domain" description="GGDEF" evidence="1">
    <location>
        <begin position="362"/>
        <end position="499"/>
    </location>
</feature>
<sequence>MVPSAAAASDVTQPHDDLDAMFDLAPVSLWIEDYSELKRKLDGWRAEGITDLVAYLSEDPRRVSDCMALLKVLRVNQHTLQLFAADSQETLLGALDQVFRGDMSTTVIHELDCLWRGQLTFESETVNYALDGRRLDVRVRARVLPGHENDWNRVLVSLDDITERVAAQRLRDESATYARNLFEHSPVSLWVEDFSAVRTLMQSIRARGITDFATFIKVHPEFVTRCMQEIRVIDVNQETLRMFGAPDLPALLGNISRIFRDEMRESFAEQLQDLWNGKTVQHREVLNYSLSGEVLNIHMQFAVQDDRLDSWDLVLVSLVDITARKKAEAYLEYLGKHDVLTQLCNRTYYSEELNRLSRKGPWPVSIVAIDLNGLKQLNDQEGHAAGDSMLRRMGEVLDKAVDPPAWPARIGGDEFAVLLPMTDERGAEAMRDRILTLLEMNNQFHAGQSGHALSLAIGLATCHAGETLESALQRADRAMYDDKARYYEAEGKDRRGTGS</sequence>
<dbReference type="CDD" id="cd01949">
    <property type="entry name" value="GGDEF"/>
    <property type="match status" value="1"/>
</dbReference>
<dbReference type="Gene3D" id="3.30.70.270">
    <property type="match status" value="1"/>
</dbReference>
<dbReference type="SMART" id="SM00267">
    <property type="entry name" value="GGDEF"/>
    <property type="match status" value="1"/>
</dbReference>
<dbReference type="SUPFAM" id="SSF55785">
    <property type="entry name" value="PYP-like sensor domain (PAS domain)"/>
    <property type="match status" value="2"/>
</dbReference>
<dbReference type="Gene3D" id="3.30.450.20">
    <property type="entry name" value="PAS domain"/>
    <property type="match status" value="2"/>
</dbReference>
<gene>
    <name evidence="2" type="ORF">VVAX_01384</name>
</gene>
<dbReference type="RefSeq" id="WP_339089081.1">
    <property type="nucleotide sequence ID" value="NZ_LR743507.1"/>
</dbReference>
<evidence type="ECO:0000313" key="2">
    <source>
        <dbReference type="EMBL" id="CAA2101707.1"/>
    </source>
</evidence>
<proteinExistence type="predicted"/>
<dbReference type="InterPro" id="IPR035965">
    <property type="entry name" value="PAS-like_dom_sf"/>
</dbReference>
<dbReference type="InterPro" id="IPR000014">
    <property type="entry name" value="PAS"/>
</dbReference>
<dbReference type="InterPro" id="IPR052155">
    <property type="entry name" value="Biofilm_reg_signaling"/>
</dbReference>
<dbReference type="PROSITE" id="PS50887">
    <property type="entry name" value="GGDEF"/>
    <property type="match status" value="1"/>
</dbReference>
<evidence type="ECO:0000259" key="1">
    <source>
        <dbReference type="PROSITE" id="PS50887"/>
    </source>
</evidence>